<organism evidence="3 4">
    <name type="scientific">Candidatus Kaiserbacteria bacterium RIFCSPLOWO2_12_FULL_45_26</name>
    <dbReference type="NCBI Taxonomy" id="1798525"/>
    <lineage>
        <taxon>Bacteria</taxon>
        <taxon>Candidatus Kaiseribacteriota</taxon>
    </lineage>
</organism>
<keyword evidence="1" id="KW-0812">Transmembrane</keyword>
<keyword evidence="1" id="KW-1133">Transmembrane helix</keyword>
<dbReference type="EMBL" id="MFMM01000001">
    <property type="protein sequence ID" value="OGG85120.1"/>
    <property type="molecule type" value="Genomic_DNA"/>
</dbReference>
<dbReference type="Proteomes" id="UP000177325">
    <property type="component" value="Unassembled WGS sequence"/>
</dbReference>
<keyword evidence="2" id="KW-0732">Signal</keyword>
<feature type="chain" id="PRO_5009524335" evidence="2">
    <location>
        <begin position="31"/>
        <end position="226"/>
    </location>
</feature>
<feature type="transmembrane region" description="Helical" evidence="1">
    <location>
        <begin position="133"/>
        <end position="151"/>
    </location>
</feature>
<feature type="transmembrane region" description="Helical" evidence="1">
    <location>
        <begin position="187"/>
        <end position="207"/>
    </location>
</feature>
<dbReference type="STRING" id="1798525.A3G90_03610"/>
<feature type="signal peptide" evidence="2">
    <location>
        <begin position="1"/>
        <end position="30"/>
    </location>
</feature>
<proteinExistence type="predicted"/>
<accession>A0A1F6FGY3</accession>
<evidence type="ECO:0000313" key="4">
    <source>
        <dbReference type="Proteomes" id="UP000177325"/>
    </source>
</evidence>
<evidence type="ECO:0000313" key="3">
    <source>
        <dbReference type="EMBL" id="OGG85120.1"/>
    </source>
</evidence>
<evidence type="ECO:0000256" key="1">
    <source>
        <dbReference type="SAM" id="Phobius"/>
    </source>
</evidence>
<comment type="caution">
    <text evidence="3">The sequence shown here is derived from an EMBL/GenBank/DDBJ whole genome shotgun (WGS) entry which is preliminary data.</text>
</comment>
<dbReference type="AlphaFoldDB" id="A0A1F6FGY3"/>
<evidence type="ECO:0000256" key="2">
    <source>
        <dbReference type="SAM" id="SignalP"/>
    </source>
</evidence>
<name>A0A1F6FGY3_9BACT</name>
<reference evidence="3 4" key="1">
    <citation type="journal article" date="2016" name="Nat. Commun.">
        <title>Thousands of microbial genomes shed light on interconnected biogeochemical processes in an aquifer system.</title>
        <authorList>
            <person name="Anantharaman K."/>
            <person name="Brown C.T."/>
            <person name="Hug L.A."/>
            <person name="Sharon I."/>
            <person name="Castelle C.J."/>
            <person name="Probst A.J."/>
            <person name="Thomas B.C."/>
            <person name="Singh A."/>
            <person name="Wilkins M.J."/>
            <person name="Karaoz U."/>
            <person name="Brodie E.L."/>
            <person name="Williams K.H."/>
            <person name="Hubbard S.S."/>
            <person name="Banfield J.F."/>
        </authorList>
    </citation>
    <scope>NUCLEOTIDE SEQUENCE [LARGE SCALE GENOMIC DNA]</scope>
</reference>
<gene>
    <name evidence="3" type="ORF">A3G90_03610</name>
</gene>
<protein>
    <submittedName>
        <fullName evidence="3">Uncharacterized protein</fullName>
    </submittedName>
</protein>
<keyword evidence="1" id="KW-0472">Membrane</keyword>
<feature type="transmembrane region" description="Helical" evidence="1">
    <location>
        <begin position="163"/>
        <end position="181"/>
    </location>
</feature>
<sequence length="226" mass="25440">MSTCRFCSLFRFWSKFLTALLLLVAGSQFSVWVNNHQVEPKYQEPLSAKQQAMKDAYLAARLVPEILVTKDGTKLYYNSKSHQAEVKKPAWLGDSGEIVLTVFEKWDIAREGIVTEKIFGLETKSITVADFKIYIELASFLSACGLLLGMATSLSRRDSKSPLYVFYIGFGLCLVSFYFFLGTNTFLMATLAFTINLAIGLLLWPTWSLIDWVAGWMNTTTSEESA</sequence>